<dbReference type="Gene3D" id="3.90.320.10">
    <property type="match status" value="1"/>
</dbReference>
<gene>
    <name evidence="1" type="ORF">LCGC14_2971360</name>
</gene>
<reference evidence="1" key="1">
    <citation type="journal article" date="2015" name="Nature">
        <title>Complex archaea that bridge the gap between prokaryotes and eukaryotes.</title>
        <authorList>
            <person name="Spang A."/>
            <person name="Saw J.H."/>
            <person name="Jorgensen S.L."/>
            <person name="Zaremba-Niedzwiedzka K."/>
            <person name="Martijn J."/>
            <person name="Lind A.E."/>
            <person name="van Eijk R."/>
            <person name="Schleper C."/>
            <person name="Guy L."/>
            <person name="Ettema T.J."/>
        </authorList>
    </citation>
    <scope>NUCLEOTIDE SEQUENCE</scope>
</reference>
<evidence type="ECO:0008006" key="2">
    <source>
        <dbReference type="Google" id="ProtNLM"/>
    </source>
</evidence>
<name>A0A0F8X991_9ZZZZ</name>
<accession>A0A0F8X991</accession>
<dbReference type="EMBL" id="LAZR01060416">
    <property type="protein sequence ID" value="KKK65712.1"/>
    <property type="molecule type" value="Genomic_DNA"/>
</dbReference>
<protein>
    <recommendedName>
        <fullName evidence="2">YqaJ viral recombinase domain-containing protein</fullName>
    </recommendedName>
</protein>
<comment type="caution">
    <text evidence="1">The sequence shown here is derived from an EMBL/GenBank/DDBJ whole genome shotgun (WGS) entry which is preliminary data.</text>
</comment>
<sequence length="133" mass="14663">MLIEKVENLYRGIAKKRNLQPTNVFRASSAGYCVKRQAYALAGEVGEELTPRRVAVFRHGDIIHSCLAADYKEALGDMYLGPDELGDNAVEIEGVSVSFHPDGAFQHGTNIGIQEVKSMSDYAFERAKKGEID</sequence>
<dbReference type="AlphaFoldDB" id="A0A0F8X991"/>
<feature type="non-terminal residue" evidence="1">
    <location>
        <position position="133"/>
    </location>
</feature>
<organism evidence="1">
    <name type="scientific">marine sediment metagenome</name>
    <dbReference type="NCBI Taxonomy" id="412755"/>
    <lineage>
        <taxon>unclassified sequences</taxon>
        <taxon>metagenomes</taxon>
        <taxon>ecological metagenomes</taxon>
    </lineage>
</organism>
<dbReference type="InterPro" id="IPR011604">
    <property type="entry name" value="PDDEXK-like_dom_sf"/>
</dbReference>
<proteinExistence type="predicted"/>
<evidence type="ECO:0000313" key="1">
    <source>
        <dbReference type="EMBL" id="KKK65712.1"/>
    </source>
</evidence>